<proteinExistence type="evidence at transcript level"/>
<keyword evidence="6 7" id="KW-0143">Chaperone</keyword>
<dbReference type="CDD" id="cd10234">
    <property type="entry name" value="ASKHA_NBD_HSP70_DnaK-like"/>
    <property type="match status" value="1"/>
</dbReference>
<dbReference type="InterPro" id="IPR029047">
    <property type="entry name" value="HSP70_peptide-bd_sf"/>
</dbReference>
<dbReference type="PANTHER" id="PTHR19375">
    <property type="entry name" value="HEAT SHOCK PROTEIN 70KDA"/>
    <property type="match status" value="1"/>
</dbReference>
<dbReference type="NCBIfam" id="TIGR02350">
    <property type="entry name" value="prok_dnaK"/>
    <property type="match status" value="1"/>
</dbReference>
<dbReference type="GO" id="GO:0005524">
    <property type="term" value="F:ATP binding"/>
    <property type="evidence" value="ECO:0007669"/>
    <property type="project" value="UniProtKB-UniRule"/>
</dbReference>
<evidence type="ECO:0000256" key="8">
    <source>
        <dbReference type="RuleBase" id="RU003322"/>
    </source>
</evidence>
<organism evidence="11 12">
    <name type="scientific">Phytohabitans rumicis</name>
    <dbReference type="NCBI Taxonomy" id="1076125"/>
    <lineage>
        <taxon>Bacteria</taxon>
        <taxon>Bacillati</taxon>
        <taxon>Actinomycetota</taxon>
        <taxon>Actinomycetes</taxon>
        <taxon>Micromonosporales</taxon>
        <taxon>Micromonosporaceae</taxon>
    </lineage>
</organism>
<evidence type="ECO:0000313" key="12">
    <source>
        <dbReference type="Proteomes" id="UP000482960"/>
    </source>
</evidence>
<dbReference type="Gene3D" id="3.90.640.10">
    <property type="entry name" value="Actin, Chain A, domain 4"/>
    <property type="match status" value="1"/>
</dbReference>
<sequence length="627" mass="66760">MARAVGIDLGTTNSVVSVLEGGEPTVIANAEGSRTTPSIVAFARNGEVLVGEVAKRQAVTNPDRTIRSVKREMGTNWTVDIDGKKYTPQEISARVLMKLKRDAEAYLGERITDAVITTPAYFNDAQRTATKEAGEIAGFNVLRVVSEPTAAALAYGLDKGSKEQTVLVFDLGGGTFDVSLLELAEGVIEVKSASGDNHLGGDDWDERIIDHLVKTFRGQHGVDLSQDKMAMQRLKEAAEKAKIELSAATTTSINLPYITAGPAGADGSPSAPLHLDVTLSRAEFQRMTQDLLDRCKGPFEQAIKDAGVKLAAIDHVILVGGSTRMPAVSDLVKQLTGKEPNKGVNPDEVVAVGAALQAGVLKGEVKDVLLLDVTPLSLGIETKGGIFTKLIERNTTIPTKRSEVFTTADDNQPSVLIQVFQGERDIAAYNKKLGTFELTGLPPAPRGVPQIEVTFDIDANGIVHVNAKDLGTGKEQSMTITGGSALPKDDIERMMRDAQEHADEDKRRREEAETRNLAEQLQWQTEKFIAESGDKLPADSKDQINEALGDLRSALGGSDIEKIRSAHEKLATVSQQAGSLLYAQQAEQAGAGADAGADNPGPGATGSAGAKPDDVVDAEIVDEDDKK</sequence>
<dbReference type="FunFam" id="3.90.640.10:FF:000003">
    <property type="entry name" value="Molecular chaperone DnaK"/>
    <property type="match status" value="1"/>
</dbReference>
<evidence type="ECO:0000256" key="6">
    <source>
        <dbReference type="ARBA" id="ARBA00023186"/>
    </source>
</evidence>
<evidence type="ECO:0000256" key="7">
    <source>
        <dbReference type="HAMAP-Rule" id="MF_00332"/>
    </source>
</evidence>
<name>A0A6V8L6K9_9ACTN</name>
<dbReference type="SUPFAM" id="SSF100934">
    <property type="entry name" value="Heat shock protein 70kD (HSP70), C-terminal subdomain"/>
    <property type="match status" value="1"/>
</dbReference>
<dbReference type="AlphaFoldDB" id="A0A6V8L6K9"/>
<feature type="compositionally biased region" description="Low complexity" evidence="10">
    <location>
        <begin position="587"/>
        <end position="602"/>
    </location>
</feature>
<dbReference type="PRINTS" id="PR00301">
    <property type="entry name" value="HEATSHOCK70"/>
</dbReference>
<dbReference type="Gene3D" id="2.60.34.10">
    <property type="entry name" value="Substrate Binding Domain Of DNAk, Chain A, domain 1"/>
    <property type="match status" value="1"/>
</dbReference>
<dbReference type="InterPro" id="IPR012725">
    <property type="entry name" value="Chaperone_DnaK"/>
</dbReference>
<dbReference type="FunFam" id="3.30.420.40:FF:000071">
    <property type="entry name" value="Molecular chaperone DnaK"/>
    <property type="match status" value="1"/>
</dbReference>
<keyword evidence="3 7" id="KW-0547">Nucleotide-binding</keyword>
<dbReference type="NCBIfam" id="NF001413">
    <property type="entry name" value="PRK00290.1"/>
    <property type="match status" value="1"/>
</dbReference>
<dbReference type="PROSITE" id="PS00297">
    <property type="entry name" value="HSP70_1"/>
    <property type="match status" value="1"/>
</dbReference>
<dbReference type="PROSITE" id="PS00329">
    <property type="entry name" value="HSP70_2"/>
    <property type="match status" value="1"/>
</dbReference>
<comment type="caution">
    <text evidence="11">The sequence shown here is derived from an EMBL/GenBank/DDBJ whole genome shotgun (WGS) entry which is preliminary data.</text>
</comment>
<reference evidence="11 12" key="1">
    <citation type="submission" date="2020-03" db="EMBL/GenBank/DDBJ databases">
        <title>Whole genome shotgun sequence of Phytohabitans rumicis NBRC 108638.</title>
        <authorList>
            <person name="Komaki H."/>
            <person name="Tamura T."/>
        </authorList>
    </citation>
    <scope>NUCLEOTIDE SEQUENCE [LARGE SCALE GENOMIC DNA]</scope>
    <source>
        <strain evidence="11 12">NBRC 108638</strain>
    </source>
</reference>
<evidence type="ECO:0000256" key="9">
    <source>
        <dbReference type="SAM" id="Coils"/>
    </source>
</evidence>
<dbReference type="InterPro" id="IPR018181">
    <property type="entry name" value="Heat_shock_70_CS"/>
</dbReference>
<dbReference type="Proteomes" id="UP000482960">
    <property type="component" value="Unassembled WGS sequence"/>
</dbReference>
<dbReference type="PROSITE" id="PS01036">
    <property type="entry name" value="HSP70_3"/>
    <property type="match status" value="1"/>
</dbReference>
<dbReference type="RefSeq" id="WP_173077797.1">
    <property type="nucleotide sequence ID" value="NZ_BAABJB010000003.1"/>
</dbReference>
<comment type="similarity">
    <text evidence="1 7 8">Belongs to the heat shock protein 70 family.</text>
</comment>
<evidence type="ECO:0000256" key="5">
    <source>
        <dbReference type="ARBA" id="ARBA00023016"/>
    </source>
</evidence>
<comment type="function">
    <text evidence="7">Acts as a chaperone.</text>
</comment>
<evidence type="ECO:0000256" key="3">
    <source>
        <dbReference type="ARBA" id="ARBA00022741"/>
    </source>
</evidence>
<comment type="induction">
    <text evidence="7">By stress conditions e.g. heat shock.</text>
</comment>
<gene>
    <name evidence="11" type="primary">dnaK_3</name>
    <name evidence="7" type="synonym">dnaK</name>
    <name evidence="11" type="ORF">Prum_041030</name>
</gene>
<dbReference type="GO" id="GO:0051082">
    <property type="term" value="F:unfolded protein binding"/>
    <property type="evidence" value="ECO:0007669"/>
    <property type="project" value="InterPro"/>
</dbReference>
<feature type="region of interest" description="Disordered" evidence="10">
    <location>
        <begin position="497"/>
        <end position="516"/>
    </location>
</feature>
<evidence type="ECO:0000256" key="10">
    <source>
        <dbReference type="SAM" id="MobiDB-lite"/>
    </source>
</evidence>
<dbReference type="FunFam" id="2.60.34.10:FF:000014">
    <property type="entry name" value="Chaperone protein DnaK HSP70"/>
    <property type="match status" value="1"/>
</dbReference>
<dbReference type="EMBL" id="BLPG01000001">
    <property type="protein sequence ID" value="GFJ90461.1"/>
    <property type="molecule type" value="Genomic_DNA"/>
</dbReference>
<feature type="region of interest" description="Disordered" evidence="10">
    <location>
        <begin position="587"/>
        <end position="627"/>
    </location>
</feature>
<dbReference type="GO" id="GO:0140662">
    <property type="term" value="F:ATP-dependent protein folding chaperone"/>
    <property type="evidence" value="ECO:0007669"/>
    <property type="project" value="InterPro"/>
</dbReference>
<dbReference type="FunFam" id="1.20.1270.10:FF:000001">
    <property type="entry name" value="Molecular chaperone DnaK"/>
    <property type="match status" value="1"/>
</dbReference>
<keyword evidence="4 7" id="KW-0067">ATP-binding</keyword>
<protein>
    <recommendedName>
        <fullName evidence="7">Chaperone protein DnaK</fullName>
    </recommendedName>
    <alternativeName>
        <fullName evidence="7">HSP70</fullName>
    </alternativeName>
    <alternativeName>
        <fullName evidence="7">Heat shock 70 kDa protein</fullName>
    </alternativeName>
    <alternativeName>
        <fullName evidence="7">Heat shock protein 70</fullName>
    </alternativeName>
</protein>
<keyword evidence="2 7" id="KW-0597">Phosphoprotein</keyword>
<keyword evidence="12" id="KW-1185">Reference proteome</keyword>
<keyword evidence="9" id="KW-0175">Coiled coil</keyword>
<dbReference type="Pfam" id="PF00012">
    <property type="entry name" value="HSP70"/>
    <property type="match status" value="1"/>
</dbReference>
<evidence type="ECO:0000256" key="4">
    <source>
        <dbReference type="ARBA" id="ARBA00022840"/>
    </source>
</evidence>
<dbReference type="InterPro" id="IPR043129">
    <property type="entry name" value="ATPase_NBD"/>
</dbReference>
<dbReference type="SUPFAM" id="SSF100920">
    <property type="entry name" value="Heat shock protein 70kD (HSP70), peptide-binding domain"/>
    <property type="match status" value="1"/>
</dbReference>
<keyword evidence="5 7" id="KW-0346">Stress response</keyword>
<feature type="modified residue" description="Phosphothreonine; by autocatalysis" evidence="7">
    <location>
        <position position="175"/>
    </location>
</feature>
<feature type="coiled-coil region" evidence="9">
    <location>
        <begin position="224"/>
        <end position="251"/>
    </location>
</feature>
<evidence type="ECO:0000256" key="2">
    <source>
        <dbReference type="ARBA" id="ARBA00022553"/>
    </source>
</evidence>
<dbReference type="HAMAP" id="MF_00332">
    <property type="entry name" value="DnaK"/>
    <property type="match status" value="1"/>
</dbReference>
<dbReference type="Gene3D" id="3.30.420.40">
    <property type="match status" value="2"/>
</dbReference>
<accession>A0A6V8L6K9</accession>
<evidence type="ECO:0000313" key="11">
    <source>
        <dbReference type="EMBL" id="GFJ90461.1"/>
    </source>
</evidence>
<dbReference type="Gene3D" id="1.20.1270.10">
    <property type="match status" value="1"/>
</dbReference>
<reference evidence="11 12" key="2">
    <citation type="submission" date="2020-03" db="EMBL/GenBank/DDBJ databases">
        <authorList>
            <person name="Ichikawa N."/>
            <person name="Kimura A."/>
            <person name="Kitahashi Y."/>
            <person name="Uohara A."/>
        </authorList>
    </citation>
    <scope>NUCLEOTIDE SEQUENCE [LARGE SCALE GENOMIC DNA]</scope>
    <source>
        <strain evidence="11 12">NBRC 108638</strain>
    </source>
</reference>
<dbReference type="InterPro" id="IPR013126">
    <property type="entry name" value="Hsp_70_fam"/>
</dbReference>
<dbReference type="InterPro" id="IPR029048">
    <property type="entry name" value="HSP70_C_sf"/>
</dbReference>
<feature type="compositionally biased region" description="Acidic residues" evidence="10">
    <location>
        <begin position="615"/>
        <end position="627"/>
    </location>
</feature>
<evidence type="ECO:0000256" key="1">
    <source>
        <dbReference type="ARBA" id="ARBA00007381"/>
    </source>
</evidence>
<dbReference type="SUPFAM" id="SSF53067">
    <property type="entry name" value="Actin-like ATPase domain"/>
    <property type="match status" value="2"/>
</dbReference>